<evidence type="ECO:0000256" key="3">
    <source>
        <dbReference type="ARBA" id="ARBA00023136"/>
    </source>
</evidence>
<sequence>MTSRTHMTHHPRILAAAAATFLVVGGAAAPVATGEAQPPLPSATVPAPGAPSAEEAAQIAAERTPDTAVGPWTADGADTTSYDPRLALSAIVLNVEGATASSPQQMALFDHGVYVGTTVPESYPYQQVTRIADNIVQVDYRFLLPGDPHADPSGTATSHYVLYPQHIERTGALPPGGGMPPVG</sequence>
<keyword evidence="2 7" id="KW-0732">Signal</keyword>
<accession>X5DWN9</accession>
<name>X5DWN9_9CORY</name>
<evidence type="ECO:0000256" key="2">
    <source>
        <dbReference type="ARBA" id="ARBA00022729"/>
    </source>
</evidence>
<evidence type="ECO:0000256" key="4">
    <source>
        <dbReference type="ARBA" id="ARBA00023139"/>
    </source>
</evidence>
<evidence type="ECO:0000256" key="7">
    <source>
        <dbReference type="SAM" id="SignalP"/>
    </source>
</evidence>
<dbReference type="HOGENOM" id="CLU_103314_0_0_11"/>
<keyword evidence="1" id="KW-1003">Cell membrane</keyword>
<keyword evidence="5" id="KW-0449">Lipoprotein</keyword>
<dbReference type="InterPro" id="IPR025971">
    <property type="entry name" value="LppP/LprE"/>
</dbReference>
<dbReference type="Proteomes" id="UP000023703">
    <property type="component" value="Chromosome"/>
</dbReference>
<keyword evidence="9" id="KW-1185">Reference proteome</keyword>
<reference evidence="8 9" key="1">
    <citation type="journal article" date="2015" name="Int. J. Syst. Evol. Microbiol.">
        <title>Revisiting Corynebacterium glyciniphilum (ex Kubota et al., 1972) sp. nov., nom. rev., isolated from putrefied banana.</title>
        <authorList>
            <person name="Al-Dilaimi A."/>
            <person name="Bednarz H."/>
            <person name="Lomker A."/>
            <person name="Niehaus K."/>
            <person name="Kalinowski J."/>
            <person name="Ruckert C."/>
        </authorList>
    </citation>
    <scope>NUCLEOTIDE SEQUENCE [LARGE SCALE GENOMIC DNA]</scope>
    <source>
        <strain evidence="8">AJ 3170</strain>
    </source>
</reference>
<dbReference type="eggNOG" id="ENOG5033JYS">
    <property type="taxonomic scope" value="Bacteria"/>
</dbReference>
<organism evidence="8 9">
    <name type="scientific">Corynebacterium glyciniphilum AJ 3170</name>
    <dbReference type="NCBI Taxonomy" id="1404245"/>
    <lineage>
        <taxon>Bacteria</taxon>
        <taxon>Bacillati</taxon>
        <taxon>Actinomycetota</taxon>
        <taxon>Actinomycetes</taxon>
        <taxon>Mycobacteriales</taxon>
        <taxon>Corynebacteriaceae</taxon>
        <taxon>Corynebacterium</taxon>
    </lineage>
</organism>
<feature type="compositionally biased region" description="Low complexity" evidence="6">
    <location>
        <begin position="46"/>
        <end position="55"/>
    </location>
</feature>
<dbReference type="AlphaFoldDB" id="X5DWN9"/>
<evidence type="ECO:0000256" key="6">
    <source>
        <dbReference type="SAM" id="MobiDB-lite"/>
    </source>
</evidence>
<dbReference type="Pfam" id="PF14041">
    <property type="entry name" value="Lipoprotein_21"/>
    <property type="match status" value="1"/>
</dbReference>
<evidence type="ECO:0000313" key="9">
    <source>
        <dbReference type="Proteomes" id="UP000023703"/>
    </source>
</evidence>
<proteinExistence type="predicted"/>
<keyword evidence="3" id="KW-0472">Membrane</keyword>
<dbReference type="EMBL" id="CP006842">
    <property type="protein sequence ID" value="AHW65037.1"/>
    <property type="molecule type" value="Genomic_DNA"/>
</dbReference>
<gene>
    <name evidence="8" type="ORF">CGLY_12985</name>
</gene>
<keyword evidence="4" id="KW-0564">Palmitate</keyword>
<feature type="signal peptide" evidence="7">
    <location>
        <begin position="1"/>
        <end position="29"/>
    </location>
</feature>
<evidence type="ECO:0000313" key="8">
    <source>
        <dbReference type="EMBL" id="AHW65037.1"/>
    </source>
</evidence>
<evidence type="ECO:0000256" key="5">
    <source>
        <dbReference type="ARBA" id="ARBA00023288"/>
    </source>
</evidence>
<dbReference type="RefSeq" id="WP_052540187.1">
    <property type="nucleotide sequence ID" value="NZ_CP006842.1"/>
</dbReference>
<dbReference type="OrthoDB" id="3254867at2"/>
<dbReference type="KEGG" id="cgy:CGLY_12985"/>
<feature type="chain" id="PRO_5004956167" evidence="7">
    <location>
        <begin position="30"/>
        <end position="183"/>
    </location>
</feature>
<evidence type="ECO:0000256" key="1">
    <source>
        <dbReference type="ARBA" id="ARBA00022475"/>
    </source>
</evidence>
<protein>
    <submittedName>
        <fullName evidence="8">Putative secreted protein</fullName>
    </submittedName>
</protein>
<feature type="region of interest" description="Disordered" evidence="6">
    <location>
        <begin position="34"/>
        <end position="55"/>
    </location>
</feature>
<dbReference type="STRING" id="1404245.CGLY_12985"/>